<dbReference type="Proteomes" id="UP000245474">
    <property type="component" value="Unassembled WGS sequence"/>
</dbReference>
<accession>A0A2U2N8M8</accession>
<name>A0A2U2N8M8_9GAMM</name>
<proteinExistence type="predicted"/>
<reference evidence="1 2" key="1">
    <citation type="submission" date="2018-05" db="EMBL/GenBank/DDBJ databases">
        <title>Spiribacter halobius sp. nov., a moderately halophilic bacterium isolated from marine solar saltern.</title>
        <authorList>
            <person name="Zheng W.-S."/>
            <person name="Lu D.-C."/>
            <person name="Du Z.-J."/>
        </authorList>
    </citation>
    <scope>NUCLEOTIDE SEQUENCE [LARGE SCALE GENOMIC DNA]</scope>
    <source>
        <strain evidence="1 2">E85</strain>
    </source>
</reference>
<keyword evidence="2" id="KW-1185">Reference proteome</keyword>
<sequence>MRSILAVGIPAFVLGLAVTAWLPRDAVAPALAQSVLPDVEVDWRALGRVNGTQLVYLEFADGSRCLATDGGAGTVDCDWDD</sequence>
<organism evidence="1 2">
    <name type="scientific">Sediminicurvatus halobius</name>
    <dbReference type="NCBI Taxonomy" id="2182432"/>
    <lineage>
        <taxon>Bacteria</taxon>
        <taxon>Pseudomonadati</taxon>
        <taxon>Pseudomonadota</taxon>
        <taxon>Gammaproteobacteria</taxon>
        <taxon>Chromatiales</taxon>
        <taxon>Ectothiorhodospiraceae</taxon>
        <taxon>Sediminicurvatus</taxon>
    </lineage>
</organism>
<protein>
    <submittedName>
        <fullName evidence="1">Uncharacterized protein</fullName>
    </submittedName>
</protein>
<gene>
    <name evidence="1" type="ORF">DEM34_01750</name>
</gene>
<evidence type="ECO:0000313" key="2">
    <source>
        <dbReference type="Proteomes" id="UP000245474"/>
    </source>
</evidence>
<comment type="caution">
    <text evidence="1">The sequence shown here is derived from an EMBL/GenBank/DDBJ whole genome shotgun (WGS) entry which is preliminary data.</text>
</comment>
<dbReference type="EMBL" id="QFFI01000002">
    <property type="protein sequence ID" value="PWG65490.1"/>
    <property type="molecule type" value="Genomic_DNA"/>
</dbReference>
<dbReference type="RefSeq" id="WP_109675627.1">
    <property type="nucleotide sequence ID" value="NZ_CP086615.1"/>
</dbReference>
<evidence type="ECO:0000313" key="1">
    <source>
        <dbReference type="EMBL" id="PWG65490.1"/>
    </source>
</evidence>
<dbReference type="AlphaFoldDB" id="A0A2U2N8M8"/>